<dbReference type="GO" id="GO:0016538">
    <property type="term" value="F:cyclin-dependent protein serine/threonine kinase regulator activity"/>
    <property type="evidence" value="ECO:0007669"/>
    <property type="project" value="InterPro"/>
</dbReference>
<evidence type="ECO:0000259" key="7">
    <source>
        <dbReference type="SMART" id="SM00385"/>
    </source>
</evidence>
<evidence type="ECO:0000256" key="1">
    <source>
        <dbReference type="ARBA" id="ARBA00022618"/>
    </source>
</evidence>
<dbReference type="Gene3D" id="1.10.472.10">
    <property type="entry name" value="Cyclin-like"/>
    <property type="match status" value="2"/>
</dbReference>
<feature type="domain" description="Cyclin-like" evidence="7">
    <location>
        <begin position="299"/>
        <end position="375"/>
    </location>
</feature>
<name>A0A7I8VYB1_9ANNE</name>
<dbReference type="InterPro" id="IPR039361">
    <property type="entry name" value="Cyclin"/>
</dbReference>
<dbReference type="SUPFAM" id="SSF47954">
    <property type="entry name" value="Cyclin-like"/>
    <property type="match status" value="2"/>
</dbReference>
<evidence type="ECO:0000313" key="10">
    <source>
        <dbReference type="Proteomes" id="UP000549394"/>
    </source>
</evidence>
<dbReference type="OrthoDB" id="6272950at2759"/>
<comment type="similarity">
    <text evidence="5">Belongs to the cyclin family.</text>
</comment>
<keyword evidence="10" id="KW-1185">Reference proteome</keyword>
<dbReference type="GO" id="GO:0051301">
    <property type="term" value="P:cell division"/>
    <property type="evidence" value="ECO:0007669"/>
    <property type="project" value="UniProtKB-KW"/>
</dbReference>
<dbReference type="InterPro" id="IPR046965">
    <property type="entry name" value="Cyclin_A/B-like"/>
</dbReference>
<feature type="compositionally biased region" description="Basic residues" evidence="6">
    <location>
        <begin position="73"/>
        <end position="101"/>
    </location>
</feature>
<feature type="region of interest" description="Disordered" evidence="6">
    <location>
        <begin position="66"/>
        <end position="121"/>
    </location>
</feature>
<dbReference type="InterPro" id="IPR036915">
    <property type="entry name" value="Cyclin-like_sf"/>
</dbReference>
<dbReference type="EMBL" id="CAJFCJ010000013">
    <property type="protein sequence ID" value="CAD5120733.1"/>
    <property type="molecule type" value="Genomic_DNA"/>
</dbReference>
<dbReference type="Pfam" id="PF00134">
    <property type="entry name" value="Cyclin_N"/>
    <property type="match status" value="1"/>
</dbReference>
<dbReference type="SMART" id="SM01332">
    <property type="entry name" value="Cyclin_C"/>
    <property type="match status" value="1"/>
</dbReference>
<evidence type="ECO:0000259" key="8">
    <source>
        <dbReference type="SMART" id="SM01332"/>
    </source>
</evidence>
<feature type="domain" description="Cyclin-like" evidence="7">
    <location>
        <begin position="196"/>
        <end position="280"/>
    </location>
</feature>
<dbReference type="GO" id="GO:0044772">
    <property type="term" value="P:mitotic cell cycle phase transition"/>
    <property type="evidence" value="ECO:0007669"/>
    <property type="project" value="InterPro"/>
</dbReference>
<gene>
    <name evidence="9" type="ORF">DGYR_LOCUS8782</name>
</gene>
<keyword evidence="1" id="KW-0132">Cell division</keyword>
<protein>
    <submittedName>
        <fullName evidence="9">Uncharacterized protein</fullName>
    </submittedName>
</protein>
<dbReference type="Proteomes" id="UP000549394">
    <property type="component" value="Unassembled WGS sequence"/>
</dbReference>
<dbReference type="PIRSF" id="PIRSF001771">
    <property type="entry name" value="Cyclin_A_B_D_E"/>
    <property type="match status" value="1"/>
</dbReference>
<comment type="caution">
    <text evidence="9">The sequence shown here is derived from an EMBL/GenBank/DDBJ whole genome shotgun (WGS) entry which is preliminary data.</text>
</comment>
<evidence type="ECO:0000256" key="3">
    <source>
        <dbReference type="ARBA" id="ARBA00023127"/>
    </source>
</evidence>
<dbReference type="InterPro" id="IPR006671">
    <property type="entry name" value="Cyclin_N"/>
</dbReference>
<feature type="compositionally biased region" description="Basic and acidic residues" evidence="6">
    <location>
        <begin position="102"/>
        <end position="112"/>
    </location>
</feature>
<dbReference type="AlphaFoldDB" id="A0A7I8VYB1"/>
<keyword evidence="4" id="KW-0131">Cell cycle</keyword>
<keyword evidence="2" id="KW-0498">Mitosis</keyword>
<dbReference type="FunFam" id="1.10.472.10:FF:000001">
    <property type="entry name" value="G2/mitotic-specific cyclin"/>
    <property type="match status" value="1"/>
</dbReference>
<dbReference type="PANTHER" id="PTHR10177">
    <property type="entry name" value="CYCLINS"/>
    <property type="match status" value="1"/>
</dbReference>
<sequence>MLKNKRRFNTNDTLSLFEDKLHRVEASGSRRRNALVELSDKLPSFDAVLSDSRAAKVLEKRKPFADVTNGDGRKKKRVRLPPFLRSRKSKRPKSPPVKRRSDKGATAKKEEQAEVTDDEDIVTTKVIQEKEPDDDQGICVDVQLQPPPGVHIYDCSNYVVQVLRHLKDRERDLAVKPDFLKCCVDITERTRQVVVDWMHAVIRSEKMQRQSFHIAVNIMDRTLSVFPTDLALIQLVSSTSILLAAKLNERYVPSVKRLIRYTDDAYTKEQIYDMEKLIVRKLNFDLWPPTPYCFTSAWYQTTETPSKNQQFLTAYLLDICVLCERGASLKPSLAAAAAVCLSNRILGSGIWTTAWEKWTGYTEEELLDAMKIMAAVFQRQLTSECTNIQYFYKKPIAYSVSCDVEIVQNVTWKMLAEGVRLRLI</sequence>
<feature type="domain" description="Cyclin C-terminal" evidence="8">
    <location>
        <begin position="289"/>
        <end position="406"/>
    </location>
</feature>
<dbReference type="InterPro" id="IPR013763">
    <property type="entry name" value="Cyclin-like_dom"/>
</dbReference>
<dbReference type="Pfam" id="PF02984">
    <property type="entry name" value="Cyclin_C"/>
    <property type="match status" value="1"/>
</dbReference>
<evidence type="ECO:0000256" key="6">
    <source>
        <dbReference type="SAM" id="MobiDB-lite"/>
    </source>
</evidence>
<dbReference type="InterPro" id="IPR004367">
    <property type="entry name" value="Cyclin_C-dom"/>
</dbReference>
<evidence type="ECO:0000313" key="9">
    <source>
        <dbReference type="EMBL" id="CAD5120733.1"/>
    </source>
</evidence>
<accession>A0A7I8VYB1</accession>
<evidence type="ECO:0000256" key="2">
    <source>
        <dbReference type="ARBA" id="ARBA00022776"/>
    </source>
</evidence>
<reference evidence="9 10" key="1">
    <citation type="submission" date="2020-08" db="EMBL/GenBank/DDBJ databases">
        <authorList>
            <person name="Hejnol A."/>
        </authorList>
    </citation>
    <scope>NUCLEOTIDE SEQUENCE [LARGE SCALE GENOMIC DNA]</scope>
</reference>
<organism evidence="9 10">
    <name type="scientific">Dimorphilus gyrociliatus</name>
    <dbReference type="NCBI Taxonomy" id="2664684"/>
    <lineage>
        <taxon>Eukaryota</taxon>
        <taxon>Metazoa</taxon>
        <taxon>Spiralia</taxon>
        <taxon>Lophotrochozoa</taxon>
        <taxon>Annelida</taxon>
        <taxon>Polychaeta</taxon>
        <taxon>Polychaeta incertae sedis</taxon>
        <taxon>Dinophilidae</taxon>
        <taxon>Dimorphilus</taxon>
    </lineage>
</organism>
<dbReference type="SMART" id="SM00385">
    <property type="entry name" value="CYCLIN"/>
    <property type="match status" value="2"/>
</dbReference>
<evidence type="ECO:0000256" key="4">
    <source>
        <dbReference type="ARBA" id="ARBA00023306"/>
    </source>
</evidence>
<proteinExistence type="inferred from homology"/>
<keyword evidence="3 5" id="KW-0195">Cyclin</keyword>
<evidence type="ECO:0000256" key="5">
    <source>
        <dbReference type="RuleBase" id="RU000383"/>
    </source>
</evidence>